<dbReference type="PANTHER" id="PTHR46656">
    <property type="entry name" value="PUTATIVE-RELATED"/>
    <property type="match status" value="1"/>
</dbReference>
<proteinExistence type="predicted"/>
<evidence type="ECO:0000313" key="2">
    <source>
        <dbReference type="EMBL" id="CAB4957326.1"/>
    </source>
</evidence>
<sequence>MIRKNPDGALHAFREAFPHGQQEATLIIKSLVEGAMDSQVLTFLNTLRDDPAFGSDVVVLTDELDDDETTDLLQLSDCFVSLHRAEGFGMGAAEAMELGKPVIVTNWSGPADYLTESNSFPVPAELITIDELDSSGFLPGLMWAEPDLNAAADFMRTVHENPELAAERGERAAVDISRRHSPDVVGRLMADRLRELHAR</sequence>
<dbReference type="CDD" id="cd01635">
    <property type="entry name" value="Glycosyltransferase_GTB-type"/>
    <property type="match status" value="1"/>
</dbReference>
<dbReference type="PANTHER" id="PTHR46656:SF3">
    <property type="entry name" value="PUTATIVE-RELATED"/>
    <property type="match status" value="1"/>
</dbReference>
<evidence type="ECO:0000259" key="1">
    <source>
        <dbReference type="Pfam" id="PF00534"/>
    </source>
</evidence>
<dbReference type="EMBL" id="CAFBNC010000184">
    <property type="protein sequence ID" value="CAB4957326.1"/>
    <property type="molecule type" value="Genomic_DNA"/>
</dbReference>
<dbReference type="InterPro" id="IPR001296">
    <property type="entry name" value="Glyco_trans_1"/>
</dbReference>
<dbReference type="GO" id="GO:0016757">
    <property type="term" value="F:glycosyltransferase activity"/>
    <property type="evidence" value="ECO:0007669"/>
    <property type="project" value="InterPro"/>
</dbReference>
<protein>
    <submittedName>
        <fullName evidence="2">Unannotated protein</fullName>
    </submittedName>
</protein>
<name>A0A6J7KN55_9ZZZZ</name>
<reference evidence="2" key="1">
    <citation type="submission" date="2020-05" db="EMBL/GenBank/DDBJ databases">
        <authorList>
            <person name="Chiriac C."/>
            <person name="Salcher M."/>
            <person name="Ghai R."/>
            <person name="Kavagutti S V."/>
        </authorList>
    </citation>
    <scope>NUCLEOTIDE SEQUENCE</scope>
</reference>
<accession>A0A6J7KN55</accession>
<gene>
    <name evidence="2" type="ORF">UFOPK3733_02239</name>
</gene>
<dbReference type="SUPFAM" id="SSF53756">
    <property type="entry name" value="UDP-Glycosyltransferase/glycogen phosphorylase"/>
    <property type="match status" value="1"/>
</dbReference>
<dbReference type="AlphaFoldDB" id="A0A6J7KN55"/>
<dbReference type="Pfam" id="PF00534">
    <property type="entry name" value="Glycos_transf_1"/>
    <property type="match status" value="1"/>
</dbReference>
<feature type="domain" description="Glycosyl transferase family 1" evidence="1">
    <location>
        <begin position="55"/>
        <end position="117"/>
    </location>
</feature>
<organism evidence="2">
    <name type="scientific">freshwater metagenome</name>
    <dbReference type="NCBI Taxonomy" id="449393"/>
    <lineage>
        <taxon>unclassified sequences</taxon>
        <taxon>metagenomes</taxon>
        <taxon>ecological metagenomes</taxon>
    </lineage>
</organism>
<dbReference type="Gene3D" id="3.40.50.2000">
    <property type="entry name" value="Glycogen Phosphorylase B"/>
    <property type="match status" value="1"/>
</dbReference>